<proteinExistence type="predicted"/>
<evidence type="ECO:0000313" key="2">
    <source>
        <dbReference type="Proteomes" id="UP000323708"/>
    </source>
</evidence>
<name>A0A5B0X4K6_9GAMM</name>
<keyword evidence="2" id="KW-1185">Reference proteome</keyword>
<protein>
    <recommendedName>
        <fullName evidence="3">Peptidase M61 catalytic domain-containing protein</fullName>
    </recommendedName>
</protein>
<accession>A0A5B0X4K6</accession>
<dbReference type="RefSeq" id="WP_149609642.1">
    <property type="nucleotide sequence ID" value="NZ_VTUX01000001.1"/>
</dbReference>
<gene>
    <name evidence="1" type="ORF">F0M18_01680</name>
</gene>
<evidence type="ECO:0000313" key="1">
    <source>
        <dbReference type="EMBL" id="KAA1194173.1"/>
    </source>
</evidence>
<dbReference type="AlphaFoldDB" id="A0A5B0X4K6"/>
<dbReference type="Proteomes" id="UP000323708">
    <property type="component" value="Unassembled WGS sequence"/>
</dbReference>
<dbReference type="InterPro" id="IPR027268">
    <property type="entry name" value="Peptidase_M4/M1_CTD_sf"/>
</dbReference>
<organism evidence="1 2">
    <name type="scientific">Pseudohalioglobus sediminis</name>
    <dbReference type="NCBI Taxonomy" id="2606449"/>
    <lineage>
        <taxon>Bacteria</taxon>
        <taxon>Pseudomonadati</taxon>
        <taxon>Pseudomonadota</taxon>
        <taxon>Gammaproteobacteria</taxon>
        <taxon>Cellvibrionales</taxon>
        <taxon>Halieaceae</taxon>
        <taxon>Pseudohalioglobus</taxon>
    </lineage>
</organism>
<evidence type="ECO:0008006" key="3">
    <source>
        <dbReference type="Google" id="ProtNLM"/>
    </source>
</evidence>
<dbReference type="Gene3D" id="1.10.390.10">
    <property type="entry name" value="Neutral Protease Domain 2"/>
    <property type="match status" value="1"/>
</dbReference>
<comment type="caution">
    <text evidence="1">The sequence shown here is derived from an EMBL/GenBank/DDBJ whole genome shotgun (WGS) entry which is preliminary data.</text>
</comment>
<dbReference type="EMBL" id="VTUX01000001">
    <property type="protein sequence ID" value="KAA1194173.1"/>
    <property type="molecule type" value="Genomic_DNA"/>
</dbReference>
<sequence>MLTPSYSASLPWLSPRMPAALRWAFAATLLVIAPIVSAATYDVDYRAQIVPDEGIARVEIALRGEKLPSKVVLRVDADRHLAFSGDSGLDVADDKVTWKPSPPVATLRYQFVIKNQKASGRYDSYINADWSILRSDKMIPPMAVTAAKGLQSRASLSFDLPEDWSVAAPYEEDGDKRYRLVDPGRGLIRPKGWLILGRITSRQDDIEGVDIRVAAPRGEDIRLQDTLAFLNWVLPEVTAIFPGFPQRLLVVSAREPMWLGGLSGTRSLFMHGSRPLVSGNRTSSLIHELVHVASGIRGDHESDWIVEGLAEYYAVNLLYRSGGMSTARYQQTLAELEDWGREADSLLVKRSSGAVTARAVAVLLGLDQDIRQASNGRASLDDVARELAATRGVVSLERLNTLASQVAGADITALQREALSRPQ</sequence>
<reference evidence="1 2" key="1">
    <citation type="submission" date="2019-09" db="EMBL/GenBank/DDBJ databases">
        <authorList>
            <person name="Chen X.-Y."/>
        </authorList>
    </citation>
    <scope>NUCLEOTIDE SEQUENCE [LARGE SCALE GENOMIC DNA]</scope>
    <source>
        <strain evidence="1 2">NY5</strain>
    </source>
</reference>